<keyword evidence="3" id="KW-1185">Reference proteome</keyword>
<dbReference type="EMBL" id="CP011005">
    <property type="protein sequence ID" value="AJT41302.1"/>
    <property type="molecule type" value="Genomic_DNA"/>
</dbReference>
<dbReference type="Pfam" id="PF12680">
    <property type="entry name" value="SnoaL_2"/>
    <property type="match status" value="1"/>
</dbReference>
<dbReference type="STRING" id="1618207.UM93_06815"/>
<dbReference type="Gene3D" id="3.10.450.50">
    <property type="match status" value="1"/>
</dbReference>
<dbReference type="Proteomes" id="UP000061839">
    <property type="component" value="Chromosome"/>
</dbReference>
<feature type="domain" description="SnoaL-like" evidence="1">
    <location>
        <begin position="9"/>
        <end position="114"/>
    </location>
</feature>
<dbReference type="SUPFAM" id="SSF54427">
    <property type="entry name" value="NTF2-like"/>
    <property type="match status" value="1"/>
</dbReference>
<dbReference type="InterPro" id="IPR032710">
    <property type="entry name" value="NTF2-like_dom_sf"/>
</dbReference>
<dbReference type="OrthoDB" id="8451859at2"/>
<protein>
    <submittedName>
        <fullName evidence="2">Ketosteroid isomerase</fullName>
    </submittedName>
</protein>
<evidence type="ECO:0000313" key="2">
    <source>
        <dbReference type="EMBL" id="AJT41302.1"/>
    </source>
</evidence>
<dbReference type="PATRIC" id="fig|1618207.4.peg.1381"/>
<dbReference type="PANTHER" id="PTHR41252:SF1">
    <property type="entry name" value="BLR2505 PROTEIN"/>
    <property type="match status" value="1"/>
</dbReference>
<dbReference type="KEGG" id="ari:UM93_06815"/>
<name>A0A0D4BXW8_9MICC</name>
<organism evidence="2 3">
    <name type="scientific">Psychromicrobium lacuslunae</name>
    <dbReference type="NCBI Taxonomy" id="1618207"/>
    <lineage>
        <taxon>Bacteria</taxon>
        <taxon>Bacillati</taxon>
        <taxon>Actinomycetota</taxon>
        <taxon>Actinomycetes</taxon>
        <taxon>Micrococcales</taxon>
        <taxon>Micrococcaceae</taxon>
        <taxon>Psychromicrobium</taxon>
    </lineage>
</organism>
<evidence type="ECO:0000313" key="3">
    <source>
        <dbReference type="Proteomes" id="UP000061839"/>
    </source>
</evidence>
<sequence>MTTNLDLIAAHYEASARGDLEGMLAPLADDIRWTEAAGFPLAGTYVGPQAVLQNVFAALAKDWDDFGVDLERLLDAGERIVAVANYRGKNKKTGKTLLTRVVHLWEVADGKAVSFEQIVDSVPVLEAMS</sequence>
<dbReference type="GO" id="GO:0016853">
    <property type="term" value="F:isomerase activity"/>
    <property type="evidence" value="ECO:0007669"/>
    <property type="project" value="UniProtKB-KW"/>
</dbReference>
<dbReference type="AlphaFoldDB" id="A0A0D4BXW8"/>
<keyword evidence="2" id="KW-0413">Isomerase</keyword>
<dbReference type="HOGENOM" id="CLU_107220_2_1_11"/>
<dbReference type="RefSeq" id="WP_045074570.1">
    <property type="nucleotide sequence ID" value="NZ_CP011005.1"/>
</dbReference>
<gene>
    <name evidence="2" type="ORF">UM93_06815</name>
</gene>
<evidence type="ECO:0000259" key="1">
    <source>
        <dbReference type="Pfam" id="PF12680"/>
    </source>
</evidence>
<reference evidence="2 3" key="1">
    <citation type="journal article" date="2015" name="Genome Announc.">
        <title>Complete Genome Sequencing of Protease-Producing Novel Arthrobacter sp. Strain IHBB 11108 Using PacBio Single-Molecule Real-Time Sequencing Technology.</title>
        <authorList>
            <person name="Kiran S."/>
            <person name="Swarnkar M.K."/>
            <person name="Pal M."/>
            <person name="Thakur R."/>
            <person name="Tewari R."/>
            <person name="Singh A.K."/>
            <person name="Gulati A."/>
        </authorList>
    </citation>
    <scope>NUCLEOTIDE SEQUENCE [LARGE SCALE GENOMIC DNA]</scope>
    <source>
        <strain evidence="2 3">IHBB 11108</strain>
    </source>
</reference>
<dbReference type="PANTHER" id="PTHR41252">
    <property type="entry name" value="BLR2505 PROTEIN"/>
    <property type="match status" value="1"/>
</dbReference>
<dbReference type="InterPro" id="IPR037401">
    <property type="entry name" value="SnoaL-like"/>
</dbReference>
<proteinExistence type="predicted"/>
<accession>A0A0D4BXW8</accession>